<evidence type="ECO:0000256" key="6">
    <source>
        <dbReference type="ARBA" id="ARBA00023316"/>
    </source>
</evidence>
<dbReference type="InterPro" id="IPR002477">
    <property type="entry name" value="Peptidoglycan-bd-like"/>
</dbReference>
<accession>A0A081RFT2</accession>
<dbReference type="PANTHER" id="PTHR30582:SF30">
    <property type="entry name" value="BLR4375 PROTEIN"/>
    <property type="match status" value="1"/>
</dbReference>
<dbReference type="Pfam" id="PF03734">
    <property type="entry name" value="YkuD"/>
    <property type="match status" value="1"/>
</dbReference>
<evidence type="ECO:0000256" key="8">
    <source>
        <dbReference type="SAM" id="SignalP"/>
    </source>
</evidence>
<dbReference type="GO" id="GO:0005576">
    <property type="term" value="C:extracellular region"/>
    <property type="evidence" value="ECO:0007669"/>
    <property type="project" value="TreeGrafter"/>
</dbReference>
<keyword evidence="8" id="KW-0732">Signal</keyword>
<dbReference type="eggNOG" id="COG1376">
    <property type="taxonomic scope" value="Bacteria"/>
</dbReference>
<dbReference type="GO" id="GO:0018104">
    <property type="term" value="P:peptidoglycan-protein cross-linking"/>
    <property type="evidence" value="ECO:0007669"/>
    <property type="project" value="TreeGrafter"/>
</dbReference>
<gene>
    <name evidence="10" type="ORF">BV95_01747</name>
</gene>
<evidence type="ECO:0000256" key="3">
    <source>
        <dbReference type="ARBA" id="ARBA00022679"/>
    </source>
</evidence>
<dbReference type="PROSITE" id="PS52029">
    <property type="entry name" value="LD_TPASE"/>
    <property type="match status" value="1"/>
</dbReference>
<feature type="domain" description="L,D-TPase catalytic" evidence="9">
    <location>
        <begin position="228"/>
        <end position="361"/>
    </location>
</feature>
<reference evidence="10 11" key="1">
    <citation type="submission" date="2014-02" db="EMBL/GenBank/DDBJ databases">
        <title>Whole genome sequence of Sphingobium chlorophenolicum NBRC 16172.</title>
        <authorList>
            <person name="Gan H.M."/>
            <person name="Gan H.Y."/>
            <person name="Chew T.H."/>
            <person name="Savka M.A."/>
        </authorList>
    </citation>
    <scope>NUCLEOTIDE SEQUENCE [LARGE SCALE GENOMIC DNA]</scope>
    <source>
        <strain evidence="10 11">NBRC 16172</strain>
    </source>
</reference>
<feature type="signal peptide" evidence="8">
    <location>
        <begin position="1"/>
        <end position="22"/>
    </location>
</feature>
<dbReference type="EMBL" id="JFHR01000015">
    <property type="protein sequence ID" value="KEQ54055.1"/>
    <property type="molecule type" value="Genomic_DNA"/>
</dbReference>
<protein>
    <submittedName>
        <fullName evidence="10">Peptidoglycan-binding protein</fullName>
    </submittedName>
</protein>
<dbReference type="PATRIC" id="fig|46429.4.peg.1714"/>
<dbReference type="GO" id="GO:0071972">
    <property type="term" value="F:peptidoglycan L,D-transpeptidase activity"/>
    <property type="evidence" value="ECO:0007669"/>
    <property type="project" value="TreeGrafter"/>
</dbReference>
<proteinExistence type="inferred from homology"/>
<dbReference type="GO" id="GO:0071555">
    <property type="term" value="P:cell wall organization"/>
    <property type="evidence" value="ECO:0007669"/>
    <property type="project" value="UniProtKB-UniRule"/>
</dbReference>
<dbReference type="InterPro" id="IPR036366">
    <property type="entry name" value="PGBDSf"/>
</dbReference>
<dbReference type="GO" id="GO:0016740">
    <property type="term" value="F:transferase activity"/>
    <property type="evidence" value="ECO:0007669"/>
    <property type="project" value="UniProtKB-KW"/>
</dbReference>
<dbReference type="eggNOG" id="COG3409">
    <property type="taxonomic scope" value="Bacteria"/>
</dbReference>
<dbReference type="OrthoDB" id="9787225at2"/>
<keyword evidence="6 7" id="KW-0961">Cell wall biogenesis/degradation</keyword>
<evidence type="ECO:0000256" key="1">
    <source>
        <dbReference type="ARBA" id="ARBA00004752"/>
    </source>
</evidence>
<dbReference type="Proteomes" id="UP000028411">
    <property type="component" value="Unassembled WGS sequence"/>
</dbReference>
<keyword evidence="4 7" id="KW-0133">Cell shape</keyword>
<comment type="pathway">
    <text evidence="1 7">Cell wall biogenesis; peptidoglycan biosynthesis.</text>
</comment>
<feature type="chain" id="PRO_5001763329" evidence="8">
    <location>
        <begin position="23"/>
        <end position="362"/>
    </location>
</feature>
<keyword evidence="3" id="KW-0808">Transferase</keyword>
<dbReference type="SUPFAM" id="SSF47090">
    <property type="entry name" value="PGBD-like"/>
    <property type="match status" value="1"/>
</dbReference>
<dbReference type="Gene3D" id="2.40.440.10">
    <property type="entry name" value="L,D-transpeptidase catalytic domain-like"/>
    <property type="match status" value="1"/>
</dbReference>
<organism evidence="10 11">
    <name type="scientific">Sphingobium chlorophenolicum</name>
    <dbReference type="NCBI Taxonomy" id="46429"/>
    <lineage>
        <taxon>Bacteria</taxon>
        <taxon>Pseudomonadati</taxon>
        <taxon>Pseudomonadota</taxon>
        <taxon>Alphaproteobacteria</taxon>
        <taxon>Sphingomonadales</taxon>
        <taxon>Sphingomonadaceae</taxon>
        <taxon>Sphingobium</taxon>
    </lineage>
</organism>
<evidence type="ECO:0000256" key="5">
    <source>
        <dbReference type="ARBA" id="ARBA00022984"/>
    </source>
</evidence>
<evidence type="ECO:0000256" key="7">
    <source>
        <dbReference type="PROSITE-ProRule" id="PRU01373"/>
    </source>
</evidence>
<dbReference type="AlphaFoldDB" id="A0A081RFT2"/>
<keyword evidence="5 7" id="KW-0573">Peptidoglycan synthesis</keyword>
<dbReference type="Gene3D" id="1.10.101.10">
    <property type="entry name" value="PGBD-like superfamily/PGBD"/>
    <property type="match status" value="1"/>
</dbReference>
<evidence type="ECO:0000256" key="4">
    <source>
        <dbReference type="ARBA" id="ARBA00022960"/>
    </source>
</evidence>
<evidence type="ECO:0000259" key="9">
    <source>
        <dbReference type="PROSITE" id="PS52029"/>
    </source>
</evidence>
<name>A0A081RFT2_SPHCR</name>
<dbReference type="RefSeq" id="WP_037450114.1">
    <property type="nucleotide sequence ID" value="NZ_JFHR01000015.1"/>
</dbReference>
<dbReference type="InterPro" id="IPR005490">
    <property type="entry name" value="LD_TPept_cat_dom"/>
</dbReference>
<sequence length="362" mass="38682">MKNHALILALLCAACNMTVTEADESAQSNAASPQAKDTAPVPADPYGFVILPEPAGSPARVEAVLQAQVALDRAGFSPGVLDGKEGMSFATALKGFQQARGLPPTGEYDEATARALLGDRPQPATWLVKIPAGFAKGPFFAVPKDLNDQAKLPALGYRNPLEKLAERFHTRPEVLLALNPPNTKVGAGATIRVPAIANQPVARIEGDERGWGETLASLGVARDQPQADHIVVDKSDGVLRAYDAQNRLIAQFPATMGSQHDPLPIGTWEIKGLSRNPDFHYNPDLFWDASSTDQKAVLKPGPNGPVGVVWIDLSKPHYGIHGTPEPQTIGRTESHGCIRLTNWDAARLAQMVQSGVKAVFQP</sequence>
<dbReference type="InterPro" id="IPR038063">
    <property type="entry name" value="Transpep_catalytic_dom"/>
</dbReference>
<evidence type="ECO:0000313" key="10">
    <source>
        <dbReference type="EMBL" id="KEQ54055.1"/>
    </source>
</evidence>
<comment type="caution">
    <text evidence="10">The sequence shown here is derived from an EMBL/GenBank/DDBJ whole genome shotgun (WGS) entry which is preliminary data.</text>
</comment>
<dbReference type="CDD" id="cd16913">
    <property type="entry name" value="YkuD_like"/>
    <property type="match status" value="1"/>
</dbReference>
<comment type="similarity">
    <text evidence="2">Belongs to the YkuD family.</text>
</comment>
<dbReference type="Pfam" id="PF01471">
    <property type="entry name" value="PG_binding_1"/>
    <property type="match status" value="1"/>
</dbReference>
<dbReference type="PANTHER" id="PTHR30582">
    <property type="entry name" value="L,D-TRANSPEPTIDASE"/>
    <property type="match status" value="1"/>
</dbReference>
<dbReference type="SUPFAM" id="SSF141523">
    <property type="entry name" value="L,D-transpeptidase catalytic domain-like"/>
    <property type="match status" value="1"/>
</dbReference>
<dbReference type="UniPathway" id="UPA00219"/>
<feature type="active site" description="Proton donor/acceptor" evidence="7">
    <location>
        <position position="321"/>
    </location>
</feature>
<dbReference type="InterPro" id="IPR036365">
    <property type="entry name" value="PGBD-like_sf"/>
</dbReference>
<dbReference type="GO" id="GO:0008360">
    <property type="term" value="P:regulation of cell shape"/>
    <property type="evidence" value="ECO:0007669"/>
    <property type="project" value="UniProtKB-UniRule"/>
</dbReference>
<evidence type="ECO:0000313" key="11">
    <source>
        <dbReference type="Proteomes" id="UP000028411"/>
    </source>
</evidence>
<feature type="active site" description="Nucleophile" evidence="7">
    <location>
        <position position="337"/>
    </location>
</feature>
<evidence type="ECO:0000256" key="2">
    <source>
        <dbReference type="ARBA" id="ARBA00005992"/>
    </source>
</evidence>
<dbReference type="InterPro" id="IPR050979">
    <property type="entry name" value="LD-transpeptidase"/>
</dbReference>